<proteinExistence type="predicted"/>
<comment type="caution">
    <text evidence="1">The sequence shown here is derived from an EMBL/GenBank/DDBJ whole genome shotgun (WGS) entry which is preliminary data.</text>
</comment>
<gene>
    <name evidence="1" type="ORF">BWD09_11485</name>
</gene>
<evidence type="ECO:0000313" key="1">
    <source>
        <dbReference type="EMBL" id="OSI14078.1"/>
    </source>
</evidence>
<dbReference type="EMBL" id="MTBO01000044">
    <property type="protein sequence ID" value="OSI14078.1"/>
    <property type="molecule type" value="Genomic_DNA"/>
</dbReference>
<accession>A0A1X3D2F7</accession>
<name>A0A1X3D2F7_9NEIS</name>
<dbReference type="STRING" id="194197.BWD09_11485"/>
<evidence type="ECO:0000313" key="2">
    <source>
        <dbReference type="Proteomes" id="UP000193118"/>
    </source>
</evidence>
<dbReference type="Proteomes" id="UP000193118">
    <property type="component" value="Unassembled WGS sequence"/>
</dbReference>
<protein>
    <submittedName>
        <fullName evidence="1">Uncharacterized protein</fullName>
    </submittedName>
</protein>
<reference evidence="2" key="1">
    <citation type="submission" date="2017-01" db="EMBL/GenBank/DDBJ databases">
        <authorList>
            <person name="Wolfgang W.J."/>
            <person name="Cole J."/>
            <person name="Wroblewski D."/>
            <person name="Mcginnis J."/>
            <person name="Musser K.A."/>
        </authorList>
    </citation>
    <scope>NUCLEOTIDE SEQUENCE [LARGE SCALE GENOMIC DNA]</scope>
    <source>
        <strain evidence="2">DSM 19151</strain>
    </source>
</reference>
<keyword evidence="2" id="KW-1185">Reference proteome</keyword>
<sequence length="104" mass="11994">MLLNVQQNIKKRPFLMRMFGLPAGRANGRKGRRAFILKKLMAHGLHVYKNLRSRRKARLSACRNRHRAVCSEFFRRPAVNGAGYIIITPLNNRPEPLKNCLQAV</sequence>
<organism evidence="1 2">
    <name type="scientific">Neisseria dentiae</name>
    <dbReference type="NCBI Taxonomy" id="194197"/>
    <lineage>
        <taxon>Bacteria</taxon>
        <taxon>Pseudomonadati</taxon>
        <taxon>Pseudomonadota</taxon>
        <taxon>Betaproteobacteria</taxon>
        <taxon>Neisseriales</taxon>
        <taxon>Neisseriaceae</taxon>
        <taxon>Neisseria</taxon>
    </lineage>
</organism>
<dbReference type="AlphaFoldDB" id="A0A1X3D2F7"/>